<keyword evidence="3" id="KW-0547">Nucleotide-binding</keyword>
<evidence type="ECO:0000256" key="3">
    <source>
        <dbReference type="ARBA" id="ARBA00022741"/>
    </source>
</evidence>
<protein>
    <recommendedName>
        <fullName evidence="5">UDP-N-acetylglucosamine kinase</fullName>
        <ecNumber evidence="2">2.7.1.176</ecNumber>
    </recommendedName>
    <alternativeName>
        <fullName evidence="5">UDP-N-acetylglucosamine kinase</fullName>
    </alternativeName>
</protein>
<dbReference type="GO" id="GO:0005524">
    <property type="term" value="F:ATP binding"/>
    <property type="evidence" value="ECO:0007669"/>
    <property type="project" value="UniProtKB-KW"/>
</dbReference>
<keyword evidence="4" id="KW-0067">ATP-binding</keyword>
<dbReference type="InterPro" id="IPR010488">
    <property type="entry name" value="Zeta_toxin_domain"/>
</dbReference>
<evidence type="ECO:0000313" key="8">
    <source>
        <dbReference type="EMBL" id="MDK7357548.1"/>
    </source>
</evidence>
<evidence type="ECO:0000256" key="6">
    <source>
        <dbReference type="ARBA" id="ARBA00048178"/>
    </source>
</evidence>
<dbReference type="InterPro" id="IPR027417">
    <property type="entry name" value="P-loop_NTPase"/>
</dbReference>
<dbReference type="EMBL" id="JASORJ010000017">
    <property type="protein sequence ID" value="MDK7357548.1"/>
    <property type="molecule type" value="Genomic_DNA"/>
</dbReference>
<sequence>SMVNDKLDQIKLLSQFTEAEAIKATNIIWNDIQREYKSLSSVSKPEGIITGGTPGAGKSVFVKLAKNRLNDNLLVIDGDQYRKFHPNFAKLQKLVGSDIAFVTGPFYGKMVRNILTKAMDHKYNVIIESTFKSVDSPLDYLKALKAAGYTTTVNIVAVDKEVAWQSTIERKEKMIAAGEPSRSVDRTYFDQTAANLAGNAEKVYKTGLVDKLEVRNRTTRLFDSRFNDISQLQNIIKKELGLLKQVNKLINNGMSK</sequence>
<dbReference type="Pfam" id="PF06414">
    <property type="entry name" value="Zeta_toxin"/>
    <property type="match status" value="1"/>
</dbReference>
<comment type="caution">
    <text evidence="8">The sequence shown here is derived from an EMBL/GenBank/DDBJ whole genome shotgun (WGS) entry which is preliminary data.</text>
</comment>
<feature type="non-terminal residue" evidence="8">
    <location>
        <position position="1"/>
    </location>
</feature>
<evidence type="ECO:0000259" key="7">
    <source>
        <dbReference type="Pfam" id="PF06414"/>
    </source>
</evidence>
<dbReference type="GO" id="GO:0016301">
    <property type="term" value="F:kinase activity"/>
    <property type="evidence" value="ECO:0007669"/>
    <property type="project" value="InterPro"/>
</dbReference>
<name>A0AAJ1QAM2_9FIRM</name>
<proteinExistence type="inferred from homology"/>
<accession>A0AAJ1QAM2</accession>
<evidence type="ECO:0000256" key="2">
    <source>
        <dbReference type="ARBA" id="ARBA00011963"/>
    </source>
</evidence>
<feature type="domain" description="Zeta toxin" evidence="7">
    <location>
        <begin position="39"/>
        <end position="225"/>
    </location>
</feature>
<reference evidence="8" key="1">
    <citation type="submission" date="2023-05" db="EMBL/GenBank/DDBJ databases">
        <title>Cataloging the Phylogenetic Diversity of Human Bladder Bacteria.</title>
        <authorList>
            <person name="Du J."/>
        </authorList>
    </citation>
    <scope>NUCLEOTIDE SEQUENCE</scope>
    <source>
        <strain evidence="8">UMB10101</strain>
    </source>
</reference>
<dbReference type="AlphaFoldDB" id="A0AAJ1QAM2"/>
<evidence type="ECO:0000256" key="5">
    <source>
        <dbReference type="ARBA" id="ARBA00032897"/>
    </source>
</evidence>
<dbReference type="Proteomes" id="UP001236274">
    <property type="component" value="Unassembled WGS sequence"/>
</dbReference>
<dbReference type="RefSeq" id="WP_285418006.1">
    <property type="nucleotide sequence ID" value="NZ_JASORJ010000017.1"/>
</dbReference>
<comment type="catalytic activity">
    <reaction evidence="6">
        <text>UDP-N-acetyl-alpha-D-glucosamine + ATP = UDP-N-acetyl-alpha-D-glucosamine 3'-phosphate + ADP + H(+)</text>
        <dbReference type="Rhea" id="RHEA:32671"/>
        <dbReference type="ChEBI" id="CHEBI:15378"/>
        <dbReference type="ChEBI" id="CHEBI:30616"/>
        <dbReference type="ChEBI" id="CHEBI:57705"/>
        <dbReference type="ChEBI" id="CHEBI:64353"/>
        <dbReference type="ChEBI" id="CHEBI:456216"/>
        <dbReference type="EC" id="2.7.1.176"/>
    </reaction>
</comment>
<comment type="similarity">
    <text evidence="1">Belongs to the zeta toxin family.</text>
</comment>
<evidence type="ECO:0000313" key="9">
    <source>
        <dbReference type="Proteomes" id="UP001236274"/>
    </source>
</evidence>
<organism evidence="8 9">
    <name type="scientific">Veillonella atypica</name>
    <dbReference type="NCBI Taxonomy" id="39777"/>
    <lineage>
        <taxon>Bacteria</taxon>
        <taxon>Bacillati</taxon>
        <taxon>Bacillota</taxon>
        <taxon>Negativicutes</taxon>
        <taxon>Veillonellales</taxon>
        <taxon>Veillonellaceae</taxon>
        <taxon>Veillonella</taxon>
    </lineage>
</organism>
<dbReference type="EC" id="2.7.1.176" evidence="2"/>
<gene>
    <name evidence="8" type="ORF">QP520_07910</name>
</gene>
<dbReference type="Gene3D" id="3.40.50.300">
    <property type="entry name" value="P-loop containing nucleotide triphosphate hydrolases"/>
    <property type="match status" value="1"/>
</dbReference>
<dbReference type="SUPFAM" id="SSF52540">
    <property type="entry name" value="P-loop containing nucleoside triphosphate hydrolases"/>
    <property type="match status" value="1"/>
</dbReference>
<evidence type="ECO:0000256" key="1">
    <source>
        <dbReference type="ARBA" id="ARBA00009104"/>
    </source>
</evidence>
<evidence type="ECO:0000256" key="4">
    <source>
        <dbReference type="ARBA" id="ARBA00022840"/>
    </source>
</evidence>